<evidence type="ECO:0000256" key="1">
    <source>
        <dbReference type="SAM" id="MobiDB-lite"/>
    </source>
</evidence>
<feature type="transmembrane region" description="Helical" evidence="2">
    <location>
        <begin position="166"/>
        <end position="184"/>
    </location>
</feature>
<dbReference type="EMBL" id="JAXUIC010000008">
    <property type="protein sequence ID" value="KAK4577425.1"/>
    <property type="molecule type" value="Genomic_DNA"/>
</dbReference>
<keyword evidence="2" id="KW-0812">Transmembrane</keyword>
<feature type="region of interest" description="Disordered" evidence="1">
    <location>
        <begin position="106"/>
        <end position="130"/>
    </location>
</feature>
<sequence>MKSVSRNGFLLCFRPVVDMEGVLQAESLVDSSASQGLPFISVENKEEKKVSMSPKRTFSRVVKAVMFGTILNKRVCDRKVCHQDSYQSKRGLSMNYERNRASEDKTNFGLSHSSSYASSDSSSCSGSISESKNSSIITKETCSKNQELEEKPEKVDMLGFSSFNSGIYLLLCAIIITSILVYFVPRQRYDRQEDVIRLAKPKSRDYRKGIIP</sequence>
<name>A0AAN7ERY0_QUERU</name>
<gene>
    <name evidence="3" type="ORF">RGQ29_027786</name>
</gene>
<evidence type="ECO:0000256" key="2">
    <source>
        <dbReference type="SAM" id="Phobius"/>
    </source>
</evidence>
<dbReference type="InterPro" id="IPR040411">
    <property type="entry name" value="At5g23160-like"/>
</dbReference>
<keyword evidence="2" id="KW-1133">Transmembrane helix</keyword>
<reference evidence="3 4" key="1">
    <citation type="journal article" date="2023" name="G3 (Bethesda)">
        <title>A haplotype-resolved chromosome-scale genome for Quercus rubra L. provides insights into the genetics of adaptive traits for red oak species.</title>
        <authorList>
            <person name="Kapoor B."/>
            <person name="Jenkins J."/>
            <person name="Schmutz J."/>
            <person name="Zhebentyayeva T."/>
            <person name="Kuelheim C."/>
            <person name="Coggeshall M."/>
            <person name="Heim C."/>
            <person name="Lasky J.R."/>
            <person name="Leites L."/>
            <person name="Islam-Faridi N."/>
            <person name="Romero-Severson J."/>
            <person name="DeLeo V.L."/>
            <person name="Lucas S.M."/>
            <person name="Lazic D."/>
            <person name="Gailing O."/>
            <person name="Carlson J."/>
            <person name="Staton M."/>
        </authorList>
    </citation>
    <scope>NUCLEOTIDE SEQUENCE [LARGE SCALE GENOMIC DNA]</scope>
    <source>
        <strain evidence="3">Pseudo-F2</strain>
    </source>
</reference>
<dbReference type="PANTHER" id="PTHR34379">
    <property type="entry name" value="OS07G0553800 PROTEIN"/>
    <property type="match status" value="1"/>
</dbReference>
<comment type="caution">
    <text evidence="3">The sequence shown here is derived from an EMBL/GenBank/DDBJ whole genome shotgun (WGS) entry which is preliminary data.</text>
</comment>
<evidence type="ECO:0000313" key="3">
    <source>
        <dbReference type="EMBL" id="KAK4577425.1"/>
    </source>
</evidence>
<accession>A0AAN7ERY0</accession>
<dbReference type="PANTHER" id="PTHR34379:SF15">
    <property type="entry name" value="PROTEIN, PUTATIVE-RELATED"/>
    <property type="match status" value="1"/>
</dbReference>
<feature type="compositionally biased region" description="Low complexity" evidence="1">
    <location>
        <begin position="111"/>
        <end position="130"/>
    </location>
</feature>
<dbReference type="Proteomes" id="UP001324115">
    <property type="component" value="Unassembled WGS sequence"/>
</dbReference>
<proteinExistence type="predicted"/>
<dbReference type="AlphaFoldDB" id="A0AAN7ERY0"/>
<keyword evidence="2" id="KW-0472">Membrane</keyword>
<keyword evidence="4" id="KW-1185">Reference proteome</keyword>
<protein>
    <submittedName>
        <fullName evidence="3">Uncharacterized protein</fullName>
    </submittedName>
</protein>
<evidence type="ECO:0000313" key="4">
    <source>
        <dbReference type="Proteomes" id="UP001324115"/>
    </source>
</evidence>
<organism evidence="3 4">
    <name type="scientific">Quercus rubra</name>
    <name type="common">Northern red oak</name>
    <name type="synonym">Quercus borealis</name>
    <dbReference type="NCBI Taxonomy" id="3512"/>
    <lineage>
        <taxon>Eukaryota</taxon>
        <taxon>Viridiplantae</taxon>
        <taxon>Streptophyta</taxon>
        <taxon>Embryophyta</taxon>
        <taxon>Tracheophyta</taxon>
        <taxon>Spermatophyta</taxon>
        <taxon>Magnoliopsida</taxon>
        <taxon>eudicotyledons</taxon>
        <taxon>Gunneridae</taxon>
        <taxon>Pentapetalae</taxon>
        <taxon>rosids</taxon>
        <taxon>fabids</taxon>
        <taxon>Fagales</taxon>
        <taxon>Fagaceae</taxon>
        <taxon>Quercus</taxon>
    </lineage>
</organism>